<evidence type="ECO:0000259" key="11">
    <source>
        <dbReference type="Pfam" id="PF16491"/>
    </source>
</evidence>
<keyword evidence="9" id="KW-1133">Transmembrane helix</keyword>
<dbReference type="STRING" id="1195236.CTER_0042"/>
<dbReference type="Proteomes" id="UP000014155">
    <property type="component" value="Unassembled WGS sequence"/>
</dbReference>
<dbReference type="InterPro" id="IPR032456">
    <property type="entry name" value="Peptidase_M48_N"/>
</dbReference>
<evidence type="ECO:0000313" key="13">
    <source>
        <dbReference type="Proteomes" id="UP000014155"/>
    </source>
</evidence>
<keyword evidence="9" id="KW-0812">Transmembrane</keyword>
<keyword evidence="9" id="KW-0472">Membrane</keyword>
<evidence type="ECO:0000256" key="9">
    <source>
        <dbReference type="SAM" id="Phobius"/>
    </source>
</evidence>
<dbReference type="Pfam" id="PF16491">
    <property type="entry name" value="Peptidase_M48_N"/>
    <property type="match status" value="1"/>
</dbReference>
<evidence type="ECO:0000256" key="6">
    <source>
        <dbReference type="PIRSR" id="PIRSR627057-1"/>
    </source>
</evidence>
<feature type="binding site" evidence="7">
    <location>
        <position position="287"/>
    </location>
    <ligand>
        <name>Zn(2+)</name>
        <dbReference type="ChEBI" id="CHEBI:29105"/>
        <note>catalytic</note>
    </ligand>
</feature>
<dbReference type="PATRIC" id="fig|1195236.3.peg.40"/>
<evidence type="ECO:0000256" key="1">
    <source>
        <dbReference type="ARBA" id="ARBA00022670"/>
    </source>
</evidence>
<feature type="transmembrane region" description="Helical" evidence="9">
    <location>
        <begin position="293"/>
        <end position="312"/>
    </location>
</feature>
<dbReference type="AlphaFoldDB" id="S0FVA6"/>
<comment type="similarity">
    <text evidence="8">Belongs to the peptidase M48 family.</text>
</comment>
<name>S0FVA6_RUMCE</name>
<feature type="domain" description="Peptidase M48" evidence="10">
    <location>
        <begin position="215"/>
        <end position="419"/>
    </location>
</feature>
<dbReference type="RefSeq" id="WP_004622764.1">
    <property type="nucleotide sequence ID" value="NZ_AORV01000002.1"/>
</dbReference>
<evidence type="ECO:0000256" key="3">
    <source>
        <dbReference type="ARBA" id="ARBA00022801"/>
    </source>
</evidence>
<organism evidence="12 13">
    <name type="scientific">Ruminiclostridium cellobioparum subsp. termitidis CT1112</name>
    <dbReference type="NCBI Taxonomy" id="1195236"/>
    <lineage>
        <taxon>Bacteria</taxon>
        <taxon>Bacillati</taxon>
        <taxon>Bacillota</taxon>
        <taxon>Clostridia</taxon>
        <taxon>Eubacteriales</taxon>
        <taxon>Oscillospiraceae</taxon>
        <taxon>Ruminiclostridium</taxon>
    </lineage>
</organism>
<protein>
    <submittedName>
        <fullName evidence="12">Zn-dependent protease with chaperone function</fullName>
    </submittedName>
</protein>
<evidence type="ECO:0000256" key="4">
    <source>
        <dbReference type="ARBA" id="ARBA00022833"/>
    </source>
</evidence>
<dbReference type="GO" id="GO:0004222">
    <property type="term" value="F:metalloendopeptidase activity"/>
    <property type="evidence" value="ECO:0007669"/>
    <property type="project" value="InterPro"/>
</dbReference>
<keyword evidence="3 8" id="KW-0378">Hydrolase</keyword>
<proteinExistence type="inferred from homology"/>
<keyword evidence="5 8" id="KW-0482">Metalloprotease</keyword>
<feature type="active site" description="Proton donor" evidence="6">
    <location>
        <position position="367"/>
    </location>
</feature>
<dbReference type="CDD" id="cd07343">
    <property type="entry name" value="M48A_Zmpste24p_like"/>
    <property type="match status" value="1"/>
</dbReference>
<feature type="transmembrane region" description="Helical" evidence="9">
    <location>
        <begin position="181"/>
        <end position="199"/>
    </location>
</feature>
<keyword evidence="4 7" id="KW-0862">Zinc</keyword>
<accession>S0FVA6</accession>
<comment type="caution">
    <text evidence="12">The sequence shown here is derived from an EMBL/GenBank/DDBJ whole genome shotgun (WGS) entry which is preliminary data.</text>
</comment>
<dbReference type="eggNOG" id="COG0501">
    <property type="taxonomic scope" value="Bacteria"/>
</dbReference>
<feature type="transmembrane region" description="Helical" evidence="9">
    <location>
        <begin position="9"/>
        <end position="29"/>
    </location>
</feature>
<keyword evidence="13" id="KW-1185">Reference proteome</keyword>
<reference evidence="12 13" key="1">
    <citation type="journal article" date="2013" name="Genome Announc.">
        <title>Draft Genome Sequence of the Cellulolytic, Mesophilic, Anaerobic Bacterium Clostridium termitidis Strain CT1112 (DSM 5398).</title>
        <authorList>
            <person name="Lal S."/>
            <person name="Ramachandran U."/>
            <person name="Zhang X."/>
            <person name="Munir R."/>
            <person name="Sparling R."/>
            <person name="Levin D.B."/>
        </authorList>
    </citation>
    <scope>NUCLEOTIDE SEQUENCE [LARGE SCALE GENOMIC DNA]</scope>
    <source>
        <strain evidence="12 13">CT1112</strain>
    </source>
</reference>
<dbReference type="EMBL" id="AORV01000002">
    <property type="protein sequence ID" value="EMS74206.1"/>
    <property type="molecule type" value="Genomic_DNA"/>
</dbReference>
<evidence type="ECO:0000313" key="12">
    <source>
        <dbReference type="EMBL" id="EMS74206.1"/>
    </source>
</evidence>
<feature type="transmembrane region" description="Helical" evidence="9">
    <location>
        <begin position="67"/>
        <end position="87"/>
    </location>
</feature>
<evidence type="ECO:0000259" key="10">
    <source>
        <dbReference type="Pfam" id="PF01435"/>
    </source>
</evidence>
<gene>
    <name evidence="12" type="ORF">CTER_0042</name>
</gene>
<dbReference type="InterPro" id="IPR027057">
    <property type="entry name" value="CAXX_Prtase_1"/>
</dbReference>
<evidence type="ECO:0000256" key="7">
    <source>
        <dbReference type="PIRSR" id="PIRSR627057-2"/>
    </source>
</evidence>
<dbReference type="GO" id="GO:0046872">
    <property type="term" value="F:metal ion binding"/>
    <property type="evidence" value="ECO:0007669"/>
    <property type="project" value="UniProtKB-KW"/>
</dbReference>
<feature type="binding site" evidence="7">
    <location>
        <position position="283"/>
    </location>
    <ligand>
        <name>Zn(2+)</name>
        <dbReference type="ChEBI" id="CHEBI:29105"/>
        <note>catalytic</note>
    </ligand>
</feature>
<dbReference type="InterPro" id="IPR001915">
    <property type="entry name" value="Peptidase_M48"/>
</dbReference>
<keyword evidence="1 8" id="KW-0645">Protease</keyword>
<keyword evidence="2 7" id="KW-0479">Metal-binding</keyword>
<sequence length="439" mass="50703">MNKEIRKSILIFLAVFAVFVFAVIISESINNTNIINTYPDKVSIAVPDIVSVSKPSQEAFDFQKSKVATWLIRLFLGFAVPAFFLFSKLSAGLRDWASCRTKRWVSMVILYFILYSLIETLIYLPLDVYTGFFRMHRYGLSNQTLTQWAVELIKSFAVNTVITAVVIWVPFLIIRKSPKRWWLYLGLVSIPYLMIGSYVQPVVIDPIFNEYKQVEDTQLSSKIDNLLAKTDIENCQVLQVDKSKETNQMNAFMTGVFNTKRIVLWDTTINYLNTDEILGVVAHEMGHYLMGHVWKSIVFGGFSSILVLYLVYRLSNRFLAKSNGSWGFGKLSDIAALPLIMLMINVMLFITSPVINAYSRNIETEADRFEIELTKNNFATATATVKMHQQSLAMPEPGYVYMLWNYDHPTYKFRVDFANEYRPWENGEPLKYQKYIKFK</sequence>
<feature type="transmembrane region" description="Helical" evidence="9">
    <location>
        <begin position="152"/>
        <end position="174"/>
    </location>
</feature>
<feature type="transmembrane region" description="Helical" evidence="9">
    <location>
        <begin position="108"/>
        <end position="132"/>
    </location>
</feature>
<comment type="cofactor">
    <cofactor evidence="7 8">
        <name>Zn(2+)</name>
        <dbReference type="ChEBI" id="CHEBI:29105"/>
    </cofactor>
    <text evidence="7 8">Binds 1 zinc ion per subunit.</text>
</comment>
<evidence type="ECO:0000256" key="8">
    <source>
        <dbReference type="RuleBase" id="RU003983"/>
    </source>
</evidence>
<dbReference type="GO" id="GO:0071586">
    <property type="term" value="P:CAAX-box protein processing"/>
    <property type="evidence" value="ECO:0007669"/>
    <property type="project" value="InterPro"/>
</dbReference>
<evidence type="ECO:0000256" key="5">
    <source>
        <dbReference type="ARBA" id="ARBA00023049"/>
    </source>
</evidence>
<dbReference type="PANTHER" id="PTHR10120">
    <property type="entry name" value="CAAX PRENYL PROTEASE 1"/>
    <property type="match status" value="1"/>
</dbReference>
<dbReference type="Gene3D" id="3.30.2010.10">
    <property type="entry name" value="Metalloproteases ('zincins'), catalytic domain"/>
    <property type="match status" value="1"/>
</dbReference>
<feature type="active site" evidence="6">
    <location>
        <position position="284"/>
    </location>
</feature>
<dbReference type="Pfam" id="PF01435">
    <property type="entry name" value="Peptidase_M48"/>
    <property type="match status" value="1"/>
</dbReference>
<evidence type="ECO:0000256" key="2">
    <source>
        <dbReference type="ARBA" id="ARBA00022723"/>
    </source>
</evidence>
<feature type="transmembrane region" description="Helical" evidence="9">
    <location>
        <begin position="333"/>
        <end position="355"/>
    </location>
</feature>
<feature type="domain" description="CAAX prenyl protease 1 N-terminal" evidence="11">
    <location>
        <begin position="59"/>
        <end position="209"/>
    </location>
</feature>
<feature type="binding site" evidence="7">
    <location>
        <position position="363"/>
    </location>
    <ligand>
        <name>Zn(2+)</name>
        <dbReference type="ChEBI" id="CHEBI:29105"/>
        <note>catalytic</note>
    </ligand>
</feature>